<dbReference type="PANTHER" id="PTHR10629:SF52">
    <property type="entry name" value="DNA (CYTOSINE-5)-METHYLTRANSFERASE 1"/>
    <property type="match status" value="1"/>
</dbReference>
<reference evidence="8 9" key="1">
    <citation type="submission" date="2020-01" db="EMBL/GenBank/DDBJ databases">
        <title>Insect and environment-associated Actinomycetes.</title>
        <authorList>
            <person name="Currrie C."/>
            <person name="Chevrette M."/>
            <person name="Carlson C."/>
            <person name="Stubbendieck R."/>
            <person name="Wendt-Pienkowski E."/>
        </authorList>
    </citation>
    <scope>NUCLEOTIDE SEQUENCE [LARGE SCALE GENOMIC DNA]</scope>
    <source>
        <strain evidence="8 9">SID7590</strain>
    </source>
</reference>
<keyword evidence="3 6" id="KW-0808">Transferase</keyword>
<evidence type="ECO:0000256" key="2">
    <source>
        <dbReference type="ARBA" id="ARBA00022603"/>
    </source>
</evidence>
<keyword evidence="5" id="KW-0680">Restriction system</keyword>
<keyword evidence="2 6" id="KW-0489">Methyltransferase</keyword>
<dbReference type="RefSeq" id="WP_164200085.1">
    <property type="nucleotide sequence ID" value="NZ_JAAGMP010000256.1"/>
</dbReference>
<dbReference type="GO" id="GO:0032259">
    <property type="term" value="P:methylation"/>
    <property type="evidence" value="ECO:0007669"/>
    <property type="project" value="UniProtKB-KW"/>
</dbReference>
<evidence type="ECO:0000256" key="6">
    <source>
        <dbReference type="PROSITE-ProRule" id="PRU01016"/>
    </source>
</evidence>
<feature type="active site" evidence="6">
    <location>
        <position position="75"/>
    </location>
</feature>
<dbReference type="EMBL" id="JAAGMP010000256">
    <property type="protein sequence ID" value="NEC17597.1"/>
    <property type="molecule type" value="Genomic_DNA"/>
</dbReference>
<dbReference type="Proteomes" id="UP000469670">
    <property type="component" value="Unassembled WGS sequence"/>
</dbReference>
<dbReference type="EC" id="2.1.1.37" evidence="1"/>
<dbReference type="InterPro" id="IPR001525">
    <property type="entry name" value="C5_MeTfrase"/>
</dbReference>
<organism evidence="8 9">
    <name type="scientific">Streptomyces parvus</name>
    <dbReference type="NCBI Taxonomy" id="66428"/>
    <lineage>
        <taxon>Bacteria</taxon>
        <taxon>Bacillati</taxon>
        <taxon>Actinomycetota</taxon>
        <taxon>Actinomycetes</taxon>
        <taxon>Kitasatosporales</taxon>
        <taxon>Streptomycetaceae</taxon>
        <taxon>Streptomyces</taxon>
    </lineage>
</organism>
<evidence type="ECO:0000256" key="5">
    <source>
        <dbReference type="ARBA" id="ARBA00022747"/>
    </source>
</evidence>
<accession>A0A7K3RQW3</accession>
<sequence>MTTHAPRVLDLFAGPGGWSQGLRALDVREIGLEIDAAACATRRTAGHLTIRTDVATYPTGPLAGKVVGLIGSAPCQPFSSAGLGAGHDDMHLCHQALDDLARSTDTRPLLRTACTDPRSLLVAEPLRYALDLHPEWIALEEVPAAQPLFEHTARILRTRGYSTWVGILNAADHGVPQTRRRAVLMASRTRTATPPEPTHAETAQPETLFGPGRLPWVSMGEAIGCPAGDVITRGNHTSGGTRFSTTAPAWALTGRARSWTLRVGNRPRSTRRNLDRPAPTLLFGHALNDVSWYDDHGTAIRRLAATEAAVLQGFPADYPWQGSRTKQFEQIGNAVPPPLATAILTGLGLGLGVTASADLEVAA</sequence>
<gene>
    <name evidence="8" type="ORF">G3I50_04875</name>
</gene>
<evidence type="ECO:0000313" key="9">
    <source>
        <dbReference type="Proteomes" id="UP000469670"/>
    </source>
</evidence>
<dbReference type="PRINTS" id="PR00105">
    <property type="entry name" value="C5METTRFRASE"/>
</dbReference>
<evidence type="ECO:0000256" key="1">
    <source>
        <dbReference type="ARBA" id="ARBA00011975"/>
    </source>
</evidence>
<dbReference type="GO" id="GO:0044027">
    <property type="term" value="P:negative regulation of gene expression via chromosomal CpG island methylation"/>
    <property type="evidence" value="ECO:0007669"/>
    <property type="project" value="TreeGrafter"/>
</dbReference>
<dbReference type="InterPro" id="IPR050390">
    <property type="entry name" value="C5-Methyltransferase"/>
</dbReference>
<dbReference type="InterPro" id="IPR029063">
    <property type="entry name" value="SAM-dependent_MTases_sf"/>
</dbReference>
<dbReference type="Pfam" id="PF00145">
    <property type="entry name" value="DNA_methylase"/>
    <property type="match status" value="1"/>
</dbReference>
<feature type="region of interest" description="Disordered" evidence="7">
    <location>
        <begin position="188"/>
        <end position="207"/>
    </location>
</feature>
<comment type="similarity">
    <text evidence="6">Belongs to the class I-like SAM-binding methyltransferase superfamily. C5-methyltransferase family.</text>
</comment>
<evidence type="ECO:0000256" key="7">
    <source>
        <dbReference type="SAM" id="MobiDB-lite"/>
    </source>
</evidence>
<dbReference type="PANTHER" id="PTHR10629">
    <property type="entry name" value="CYTOSINE-SPECIFIC METHYLTRANSFERASE"/>
    <property type="match status" value="1"/>
</dbReference>
<dbReference type="Gene3D" id="3.40.50.150">
    <property type="entry name" value="Vaccinia Virus protein VP39"/>
    <property type="match status" value="1"/>
</dbReference>
<comment type="caution">
    <text evidence="8">The sequence shown here is derived from an EMBL/GenBank/DDBJ whole genome shotgun (WGS) entry which is preliminary data.</text>
</comment>
<dbReference type="PROSITE" id="PS51679">
    <property type="entry name" value="SAM_MT_C5"/>
    <property type="match status" value="1"/>
</dbReference>
<dbReference type="SUPFAM" id="SSF53335">
    <property type="entry name" value="S-adenosyl-L-methionine-dependent methyltransferases"/>
    <property type="match status" value="1"/>
</dbReference>
<proteinExistence type="inferred from homology"/>
<dbReference type="AlphaFoldDB" id="A0A7K3RQW3"/>
<evidence type="ECO:0000256" key="4">
    <source>
        <dbReference type="ARBA" id="ARBA00022691"/>
    </source>
</evidence>
<dbReference type="GO" id="GO:0009307">
    <property type="term" value="P:DNA restriction-modification system"/>
    <property type="evidence" value="ECO:0007669"/>
    <property type="project" value="UniProtKB-KW"/>
</dbReference>
<dbReference type="Gene3D" id="3.90.120.10">
    <property type="entry name" value="DNA Methylase, subunit A, domain 2"/>
    <property type="match status" value="1"/>
</dbReference>
<name>A0A7K3RQW3_9ACTN</name>
<dbReference type="GO" id="GO:0003677">
    <property type="term" value="F:DNA binding"/>
    <property type="evidence" value="ECO:0007669"/>
    <property type="project" value="TreeGrafter"/>
</dbReference>
<dbReference type="GO" id="GO:0003886">
    <property type="term" value="F:DNA (cytosine-5-)-methyltransferase activity"/>
    <property type="evidence" value="ECO:0007669"/>
    <property type="project" value="UniProtKB-EC"/>
</dbReference>
<evidence type="ECO:0000313" key="8">
    <source>
        <dbReference type="EMBL" id="NEC17597.1"/>
    </source>
</evidence>
<evidence type="ECO:0000256" key="3">
    <source>
        <dbReference type="ARBA" id="ARBA00022679"/>
    </source>
</evidence>
<protein>
    <recommendedName>
        <fullName evidence="1">DNA (cytosine-5-)-methyltransferase</fullName>
        <ecNumber evidence="1">2.1.1.37</ecNumber>
    </recommendedName>
</protein>
<keyword evidence="4 6" id="KW-0949">S-adenosyl-L-methionine</keyword>